<dbReference type="PROSITE" id="PS50850">
    <property type="entry name" value="MFS"/>
    <property type="match status" value="1"/>
</dbReference>
<keyword evidence="7 8" id="KW-0472">Membrane</keyword>
<dbReference type="InterPro" id="IPR020846">
    <property type="entry name" value="MFS_dom"/>
</dbReference>
<feature type="transmembrane region" description="Helical" evidence="8">
    <location>
        <begin position="236"/>
        <end position="259"/>
    </location>
</feature>
<name>A0A5B1BUN3_MYCSI</name>
<keyword evidence="3" id="KW-0813">Transport</keyword>
<feature type="transmembrane region" description="Helical" evidence="8">
    <location>
        <begin position="326"/>
        <end position="347"/>
    </location>
</feature>
<dbReference type="InterPro" id="IPR050189">
    <property type="entry name" value="MFS_Efflux_Transporters"/>
</dbReference>
<keyword evidence="5 8" id="KW-0812">Transmembrane</keyword>
<accession>A0A5B1BUN3</accession>
<evidence type="ECO:0000256" key="4">
    <source>
        <dbReference type="ARBA" id="ARBA00022475"/>
    </source>
</evidence>
<dbReference type="EMBL" id="VTZN01000031">
    <property type="protein sequence ID" value="KAA1250849.1"/>
    <property type="molecule type" value="Genomic_DNA"/>
</dbReference>
<evidence type="ECO:0000256" key="3">
    <source>
        <dbReference type="ARBA" id="ARBA00022448"/>
    </source>
</evidence>
<dbReference type="Pfam" id="PF07690">
    <property type="entry name" value="MFS_1"/>
    <property type="match status" value="1"/>
</dbReference>
<dbReference type="OrthoDB" id="9814303at2"/>
<feature type="transmembrane region" description="Helical" evidence="8">
    <location>
        <begin position="87"/>
        <end position="107"/>
    </location>
</feature>
<dbReference type="PANTHER" id="PTHR43124:SF3">
    <property type="entry name" value="CHLORAMPHENICOL EFFLUX PUMP RV0191"/>
    <property type="match status" value="1"/>
</dbReference>
<feature type="transmembrane region" description="Helical" evidence="8">
    <location>
        <begin position="293"/>
        <end position="314"/>
    </location>
</feature>
<dbReference type="SUPFAM" id="SSF103473">
    <property type="entry name" value="MFS general substrate transporter"/>
    <property type="match status" value="1"/>
</dbReference>
<feature type="transmembrane region" description="Helical" evidence="8">
    <location>
        <begin position="148"/>
        <end position="170"/>
    </location>
</feature>
<evidence type="ECO:0000256" key="6">
    <source>
        <dbReference type="ARBA" id="ARBA00022989"/>
    </source>
</evidence>
<dbReference type="CDD" id="cd17320">
    <property type="entry name" value="MFS_MdfA_MDR_like"/>
    <property type="match status" value="1"/>
</dbReference>
<dbReference type="InterPro" id="IPR036259">
    <property type="entry name" value="MFS_trans_sf"/>
</dbReference>
<evidence type="ECO:0000256" key="7">
    <source>
        <dbReference type="ARBA" id="ARBA00023136"/>
    </source>
</evidence>
<dbReference type="PANTHER" id="PTHR43124">
    <property type="entry name" value="PURINE EFFLUX PUMP PBUE"/>
    <property type="match status" value="1"/>
</dbReference>
<dbReference type="InterPro" id="IPR011701">
    <property type="entry name" value="MFS"/>
</dbReference>
<organism evidence="10 11">
    <name type="scientific">Mycobacterium simiae</name>
    <name type="common">Mycobacterium habana</name>
    <dbReference type="NCBI Taxonomy" id="1784"/>
    <lineage>
        <taxon>Bacteria</taxon>
        <taxon>Bacillati</taxon>
        <taxon>Actinomycetota</taxon>
        <taxon>Actinomycetes</taxon>
        <taxon>Mycobacteriales</taxon>
        <taxon>Mycobacteriaceae</taxon>
        <taxon>Mycobacterium</taxon>
        <taxon>Mycobacterium simiae complex</taxon>
    </lineage>
</organism>
<dbReference type="GO" id="GO:0042910">
    <property type="term" value="F:xenobiotic transmembrane transporter activity"/>
    <property type="evidence" value="ECO:0007669"/>
    <property type="project" value="InterPro"/>
</dbReference>
<evidence type="ECO:0000256" key="5">
    <source>
        <dbReference type="ARBA" id="ARBA00022692"/>
    </source>
</evidence>
<dbReference type="NCBIfam" id="TIGR00710">
    <property type="entry name" value="efflux_Bcr_CflA"/>
    <property type="match status" value="1"/>
</dbReference>
<comment type="caution">
    <text evidence="10">The sequence shown here is derived from an EMBL/GenBank/DDBJ whole genome shotgun (WGS) entry which is preliminary data.</text>
</comment>
<feature type="transmembrane region" description="Helical" evidence="8">
    <location>
        <begin position="266"/>
        <end position="287"/>
    </location>
</feature>
<dbReference type="AlphaFoldDB" id="A0A5B1BUN3"/>
<evidence type="ECO:0000259" key="9">
    <source>
        <dbReference type="PROSITE" id="PS50850"/>
    </source>
</evidence>
<evidence type="ECO:0000313" key="10">
    <source>
        <dbReference type="EMBL" id="KAA1250849.1"/>
    </source>
</evidence>
<dbReference type="GO" id="GO:0005886">
    <property type="term" value="C:plasma membrane"/>
    <property type="evidence" value="ECO:0007669"/>
    <property type="project" value="UniProtKB-SubCell"/>
</dbReference>
<dbReference type="Gene3D" id="1.20.1720.10">
    <property type="entry name" value="Multidrug resistance protein D"/>
    <property type="match status" value="1"/>
</dbReference>
<keyword evidence="11" id="KW-1185">Reference proteome</keyword>
<dbReference type="GO" id="GO:1990961">
    <property type="term" value="P:xenobiotic detoxification by transmembrane export across the plasma membrane"/>
    <property type="evidence" value="ECO:0007669"/>
    <property type="project" value="InterPro"/>
</dbReference>
<evidence type="ECO:0000313" key="11">
    <source>
        <dbReference type="Proteomes" id="UP000324701"/>
    </source>
</evidence>
<feature type="transmembrane region" description="Helical" evidence="8">
    <location>
        <begin position="119"/>
        <end position="142"/>
    </location>
</feature>
<evidence type="ECO:0000256" key="1">
    <source>
        <dbReference type="ARBA" id="ARBA00004651"/>
    </source>
</evidence>
<feature type="transmembrane region" description="Helical" evidence="8">
    <location>
        <begin position="359"/>
        <end position="378"/>
    </location>
</feature>
<dbReference type="RefSeq" id="WP_149653377.1">
    <property type="nucleotide sequence ID" value="NZ_VTZN01000031.1"/>
</dbReference>
<comment type="similarity">
    <text evidence="2">Belongs to the major facilitator superfamily. Bcr/CmlA family.</text>
</comment>
<gene>
    <name evidence="10" type="ORF">F0Q45_07530</name>
</gene>
<keyword evidence="6 8" id="KW-1133">Transmembrane helix</keyword>
<protein>
    <submittedName>
        <fullName evidence="10">Multidrug effflux MFS transporter</fullName>
    </submittedName>
</protein>
<feature type="domain" description="Major facilitator superfamily (MFS) profile" evidence="9">
    <location>
        <begin position="1"/>
        <end position="384"/>
    </location>
</feature>
<keyword evidence="4" id="KW-1003">Cell membrane</keyword>
<reference evidence="10 11" key="1">
    <citation type="submission" date="2019-09" db="EMBL/GenBank/DDBJ databases">
        <title>Report of infection by Mycobacterium simiae a patient suffering from pulmonary tuberculosis.</title>
        <authorList>
            <person name="Mohanty P.S."/>
            <person name="Bansal A.K."/>
            <person name="Singh H."/>
            <person name="Sharma S."/>
            <person name="Patil S.A."/>
            <person name="Upadhaya P."/>
            <person name="Singh P.K."/>
            <person name="Kumar D."/>
            <person name="Kumar S."/>
            <person name="Singh R.K."/>
            <person name="Chaudhary B."/>
        </authorList>
    </citation>
    <scope>NUCLEOTIDE SEQUENCE [LARGE SCALE GENOMIC DNA]</scope>
    <source>
        <strain evidence="10 11">JAL-560-SIM</strain>
    </source>
</reference>
<comment type="subcellular location">
    <subcellularLocation>
        <location evidence="1">Cell membrane</location>
        <topology evidence="1">Multi-pass membrane protein</topology>
    </subcellularLocation>
</comment>
<evidence type="ECO:0000256" key="2">
    <source>
        <dbReference type="ARBA" id="ARBA00006236"/>
    </source>
</evidence>
<dbReference type="InterPro" id="IPR004812">
    <property type="entry name" value="Efflux_drug-R_Bcr/CmlA"/>
</dbReference>
<feature type="transmembrane region" description="Helical" evidence="8">
    <location>
        <begin position="199"/>
        <end position="224"/>
    </location>
</feature>
<feature type="transmembrane region" description="Helical" evidence="8">
    <location>
        <begin position="36"/>
        <end position="54"/>
    </location>
</feature>
<sequence length="391" mass="39989">MLVVPMSQIPLDLYTPALPQMAVDLHASPAAMQHTVAAYLFGMSLAFVPIGVIADARGRRPVLLTCLGIVVATSMLCAVATSVPILLAARAVEGAAASACVVVPYAIAADCFRDGRLTAISGLLGVAWGLAPVLAPAVGGVLVQYVSWRLVFVSIAALAALVAVIVLLKVPETLARQERSPIKPGLVAQVLTDALRHRVFMSFVLVFGLMASAQLAFGVAGPFLYQENLGFSPAAYGLMALIVGVANLCGELACGVLAVRLSARRLATGALAVFGMGAAVLVGSGLLVGNHAWALTTGCCLALAGCGVLCPQMYGLAMGLFTRNLGLIGGLVSAGGYLVVTAAMAVVGALHERTQTPLGLLYLVCGTLAFVLLVWAIAKYGRVKQAGPVAG</sequence>
<evidence type="ECO:0000256" key="8">
    <source>
        <dbReference type="SAM" id="Phobius"/>
    </source>
</evidence>
<feature type="transmembrane region" description="Helical" evidence="8">
    <location>
        <begin position="61"/>
        <end position="81"/>
    </location>
</feature>
<dbReference type="Proteomes" id="UP000324701">
    <property type="component" value="Unassembled WGS sequence"/>
</dbReference>
<proteinExistence type="inferred from homology"/>